<evidence type="ECO:0000313" key="14">
    <source>
        <dbReference type="Proteomes" id="UP000288716"/>
    </source>
</evidence>
<organism evidence="13 14">
    <name type="scientific">Leptotrombidium deliense</name>
    <dbReference type="NCBI Taxonomy" id="299467"/>
    <lineage>
        <taxon>Eukaryota</taxon>
        <taxon>Metazoa</taxon>
        <taxon>Ecdysozoa</taxon>
        <taxon>Arthropoda</taxon>
        <taxon>Chelicerata</taxon>
        <taxon>Arachnida</taxon>
        <taxon>Acari</taxon>
        <taxon>Acariformes</taxon>
        <taxon>Trombidiformes</taxon>
        <taxon>Prostigmata</taxon>
        <taxon>Anystina</taxon>
        <taxon>Parasitengona</taxon>
        <taxon>Trombiculoidea</taxon>
        <taxon>Trombiculidae</taxon>
        <taxon>Leptotrombidium</taxon>
    </lineage>
</organism>
<evidence type="ECO:0000256" key="8">
    <source>
        <dbReference type="ARBA" id="ARBA00037982"/>
    </source>
</evidence>
<keyword evidence="3" id="KW-0808">Transferase</keyword>
<dbReference type="InterPro" id="IPR008271">
    <property type="entry name" value="Ser/Thr_kinase_AS"/>
</dbReference>
<dbReference type="VEuPathDB" id="VectorBase:LDEU001783"/>
<dbReference type="GO" id="GO:0004694">
    <property type="term" value="F:eukaryotic translation initiation factor 2alpha kinase activity"/>
    <property type="evidence" value="ECO:0007669"/>
    <property type="project" value="TreeGrafter"/>
</dbReference>
<evidence type="ECO:0000256" key="3">
    <source>
        <dbReference type="ARBA" id="ARBA00022679"/>
    </source>
</evidence>
<feature type="domain" description="Protein kinase" evidence="12">
    <location>
        <begin position="163"/>
        <end position="526"/>
    </location>
</feature>
<keyword evidence="5 13" id="KW-0418">Kinase</keyword>
<keyword evidence="13" id="KW-0396">Initiation factor</keyword>
<dbReference type="Proteomes" id="UP000288716">
    <property type="component" value="Unassembled WGS sequence"/>
</dbReference>
<keyword evidence="2" id="KW-0723">Serine/threonine-protein kinase</keyword>
<keyword evidence="7" id="KW-0652">Protein synthesis inhibitor</keyword>
<protein>
    <recommendedName>
        <fullName evidence="1">non-specific serine/threonine protein kinase</fullName>
        <ecNumber evidence="1">2.7.11.1</ecNumber>
    </recommendedName>
</protein>
<keyword evidence="11" id="KW-0175">Coiled coil</keyword>
<sequence>MTLKPCLKFDVNLEDQHSMAAVLKRCSPVENFNIQQNGNSLLLLRSLVWELICLIEQRDEKRNILFSKLCLYLYNYLGKQTINVDLMKNIISNLDRSHHKFGSMLKELIHEVSANGDIVRCYRNRNHALSFPKMTHKIALENELLSKCEKNSFLEPSRYQRDFMNIGIIDKGGFGTVCKVTHLLDGCVYALKVIPFRYKSPITFQKILKEVQVFANVSSHPNIIQYKTSWLEDCLFNQKESNILPESKFDTLDEKTEDSDKYVVFEDNNEATKLSSGHFGQFSRNLSAEKEQQIVKLESKIVPNTIIKYAVLYIQMELCEKNLRTWIDERNVVLLKSHTEKDNVIDLDETMKIFRDILNGVAFIHENNLIHRDIKPQNILFSFDGTVKIADFGLSTVHLNYEEQENSRPNNNYSATNADDFSLPFIEHTAGLGTSVYAAPEQKKSSQYDSKVDIYSVGFVLLELVYAFATSMEKAICFDKLAKKHILPESLHLTFPTISANIIAMTSSVPSSRPDAKTLLRSLRLLNKEQTVSELEAKVKFLTSQLKQKDNEITSLKLTIQKLHNSKI</sequence>
<dbReference type="GO" id="GO:0017148">
    <property type="term" value="P:negative regulation of translation"/>
    <property type="evidence" value="ECO:0007669"/>
    <property type="project" value="UniProtKB-KW"/>
</dbReference>
<keyword evidence="14" id="KW-1185">Reference proteome</keyword>
<keyword evidence="4" id="KW-0547">Nucleotide-binding</keyword>
<dbReference type="PROSITE" id="PS00108">
    <property type="entry name" value="PROTEIN_KINASE_ST"/>
    <property type="match status" value="1"/>
</dbReference>
<accession>A0A443SRX9</accession>
<dbReference type="STRING" id="299467.A0A443SRX9"/>
<dbReference type="SUPFAM" id="SSF56112">
    <property type="entry name" value="Protein kinase-like (PK-like)"/>
    <property type="match status" value="1"/>
</dbReference>
<dbReference type="Pfam" id="PF00069">
    <property type="entry name" value="Pkinase"/>
    <property type="match status" value="2"/>
</dbReference>
<evidence type="ECO:0000256" key="7">
    <source>
        <dbReference type="ARBA" id="ARBA00023193"/>
    </source>
</evidence>
<dbReference type="GO" id="GO:0005737">
    <property type="term" value="C:cytoplasm"/>
    <property type="evidence" value="ECO:0007669"/>
    <property type="project" value="TreeGrafter"/>
</dbReference>
<dbReference type="InterPro" id="IPR000719">
    <property type="entry name" value="Prot_kinase_dom"/>
</dbReference>
<evidence type="ECO:0000256" key="9">
    <source>
        <dbReference type="ARBA" id="ARBA00048659"/>
    </source>
</evidence>
<feature type="coiled-coil region" evidence="11">
    <location>
        <begin position="525"/>
        <end position="566"/>
    </location>
</feature>
<evidence type="ECO:0000313" key="13">
    <source>
        <dbReference type="EMBL" id="RWS30259.1"/>
    </source>
</evidence>
<dbReference type="GO" id="GO:0005634">
    <property type="term" value="C:nucleus"/>
    <property type="evidence" value="ECO:0007669"/>
    <property type="project" value="TreeGrafter"/>
</dbReference>
<evidence type="ECO:0000256" key="5">
    <source>
        <dbReference type="ARBA" id="ARBA00022777"/>
    </source>
</evidence>
<evidence type="ECO:0000256" key="4">
    <source>
        <dbReference type="ARBA" id="ARBA00022741"/>
    </source>
</evidence>
<keyword evidence="6" id="KW-0067">ATP-binding</keyword>
<dbReference type="Gene3D" id="1.10.510.10">
    <property type="entry name" value="Transferase(Phosphotransferase) domain 1"/>
    <property type="match status" value="1"/>
</dbReference>
<name>A0A443SRX9_9ACAR</name>
<dbReference type="AlphaFoldDB" id="A0A443SRX9"/>
<dbReference type="Gene3D" id="3.30.200.20">
    <property type="entry name" value="Phosphorylase Kinase, domain 1"/>
    <property type="match status" value="1"/>
</dbReference>
<dbReference type="GO" id="GO:0005524">
    <property type="term" value="F:ATP binding"/>
    <property type="evidence" value="ECO:0007669"/>
    <property type="project" value="UniProtKB-KW"/>
</dbReference>
<evidence type="ECO:0000256" key="6">
    <source>
        <dbReference type="ARBA" id="ARBA00022840"/>
    </source>
</evidence>
<dbReference type="EMBL" id="NCKV01000577">
    <property type="protein sequence ID" value="RWS30259.1"/>
    <property type="molecule type" value="Genomic_DNA"/>
</dbReference>
<dbReference type="OrthoDB" id="6513976at2759"/>
<evidence type="ECO:0000256" key="2">
    <source>
        <dbReference type="ARBA" id="ARBA00022527"/>
    </source>
</evidence>
<dbReference type="SMART" id="SM00220">
    <property type="entry name" value="S_TKc"/>
    <property type="match status" value="1"/>
</dbReference>
<comment type="caution">
    <text evidence="13">The sequence shown here is derived from an EMBL/GenBank/DDBJ whole genome shotgun (WGS) entry which is preliminary data.</text>
</comment>
<comment type="similarity">
    <text evidence="8">Belongs to the protein kinase superfamily. Ser/Thr protein kinase family. GCN2 subfamily.</text>
</comment>
<evidence type="ECO:0000256" key="1">
    <source>
        <dbReference type="ARBA" id="ARBA00012513"/>
    </source>
</evidence>
<comment type="catalytic activity">
    <reaction evidence="10">
        <text>L-seryl-[protein] + ATP = O-phospho-L-seryl-[protein] + ADP + H(+)</text>
        <dbReference type="Rhea" id="RHEA:17989"/>
        <dbReference type="Rhea" id="RHEA-COMP:9863"/>
        <dbReference type="Rhea" id="RHEA-COMP:11604"/>
        <dbReference type="ChEBI" id="CHEBI:15378"/>
        <dbReference type="ChEBI" id="CHEBI:29999"/>
        <dbReference type="ChEBI" id="CHEBI:30616"/>
        <dbReference type="ChEBI" id="CHEBI:83421"/>
        <dbReference type="ChEBI" id="CHEBI:456216"/>
        <dbReference type="EC" id="2.7.11.1"/>
    </reaction>
    <physiologicalReaction direction="left-to-right" evidence="10">
        <dbReference type="Rhea" id="RHEA:17990"/>
    </physiologicalReaction>
</comment>
<gene>
    <name evidence="13" type="ORF">B4U80_06217</name>
</gene>
<dbReference type="GO" id="GO:0003743">
    <property type="term" value="F:translation initiation factor activity"/>
    <property type="evidence" value="ECO:0007669"/>
    <property type="project" value="UniProtKB-KW"/>
</dbReference>
<keyword evidence="13" id="KW-0648">Protein biosynthesis</keyword>
<dbReference type="InterPro" id="IPR050339">
    <property type="entry name" value="CC_SR_Kinase"/>
</dbReference>
<comment type="catalytic activity">
    <reaction evidence="9">
        <text>L-threonyl-[protein] + ATP = O-phospho-L-threonyl-[protein] + ADP + H(+)</text>
        <dbReference type="Rhea" id="RHEA:46608"/>
        <dbReference type="Rhea" id="RHEA-COMP:11060"/>
        <dbReference type="Rhea" id="RHEA-COMP:11605"/>
        <dbReference type="ChEBI" id="CHEBI:15378"/>
        <dbReference type="ChEBI" id="CHEBI:30013"/>
        <dbReference type="ChEBI" id="CHEBI:30616"/>
        <dbReference type="ChEBI" id="CHEBI:61977"/>
        <dbReference type="ChEBI" id="CHEBI:456216"/>
        <dbReference type="EC" id="2.7.11.1"/>
    </reaction>
    <physiologicalReaction direction="left-to-right" evidence="9">
        <dbReference type="Rhea" id="RHEA:46609"/>
    </physiologicalReaction>
</comment>
<evidence type="ECO:0000259" key="12">
    <source>
        <dbReference type="PROSITE" id="PS50011"/>
    </source>
</evidence>
<dbReference type="EC" id="2.7.11.1" evidence="1"/>
<reference evidence="13 14" key="1">
    <citation type="journal article" date="2018" name="Gigascience">
        <title>Genomes of trombidid mites reveal novel predicted allergens and laterally-transferred genes associated with secondary metabolism.</title>
        <authorList>
            <person name="Dong X."/>
            <person name="Chaisiri K."/>
            <person name="Xia D."/>
            <person name="Armstrong S.D."/>
            <person name="Fang Y."/>
            <person name="Donnelly M.J."/>
            <person name="Kadowaki T."/>
            <person name="McGarry J.W."/>
            <person name="Darby A.C."/>
            <person name="Makepeace B.L."/>
        </authorList>
    </citation>
    <scope>NUCLEOTIDE SEQUENCE [LARGE SCALE GENOMIC DNA]</scope>
    <source>
        <strain evidence="13">UoL-UT</strain>
    </source>
</reference>
<dbReference type="PANTHER" id="PTHR11042">
    <property type="entry name" value="EUKARYOTIC TRANSLATION INITIATION FACTOR 2-ALPHA KINASE EIF2-ALPHA KINASE -RELATED"/>
    <property type="match status" value="1"/>
</dbReference>
<evidence type="ECO:0000256" key="11">
    <source>
        <dbReference type="SAM" id="Coils"/>
    </source>
</evidence>
<dbReference type="InterPro" id="IPR011009">
    <property type="entry name" value="Kinase-like_dom_sf"/>
</dbReference>
<dbReference type="PROSITE" id="PS50011">
    <property type="entry name" value="PROTEIN_KINASE_DOM"/>
    <property type="match status" value="1"/>
</dbReference>
<proteinExistence type="inferred from homology"/>
<dbReference type="PANTHER" id="PTHR11042:SF160">
    <property type="entry name" value="EUKARYOTIC TRANSLATION INITIATION FACTOR 2-ALPHA KINASE 1"/>
    <property type="match status" value="1"/>
</dbReference>
<evidence type="ECO:0000256" key="10">
    <source>
        <dbReference type="ARBA" id="ARBA00048977"/>
    </source>
</evidence>